<dbReference type="EMBL" id="JAVDXW010000001">
    <property type="protein sequence ID" value="MDR7304250.1"/>
    <property type="molecule type" value="Genomic_DNA"/>
</dbReference>
<protein>
    <submittedName>
        <fullName evidence="3">Poly-gamma-glutamate synthesis protein (Capsule biosynthesis protein)</fullName>
    </submittedName>
</protein>
<name>A0AAE3ZIG0_9ACTN</name>
<evidence type="ECO:0000313" key="3">
    <source>
        <dbReference type="EMBL" id="MDR7304250.1"/>
    </source>
</evidence>
<dbReference type="PANTHER" id="PTHR33393:SF11">
    <property type="entry name" value="POLYGLUTAMINE SYNTHESIS ACCESSORY PROTEIN RV0574C-RELATED"/>
    <property type="match status" value="1"/>
</dbReference>
<gene>
    <name evidence="3" type="ORF">JOF55_004431</name>
</gene>
<dbReference type="SUPFAM" id="SSF56300">
    <property type="entry name" value="Metallo-dependent phosphatases"/>
    <property type="match status" value="1"/>
</dbReference>
<proteinExistence type="inferred from homology"/>
<dbReference type="CDD" id="cd07381">
    <property type="entry name" value="MPP_CapA"/>
    <property type="match status" value="1"/>
</dbReference>
<dbReference type="AlphaFoldDB" id="A0AAE3ZIG0"/>
<dbReference type="InterPro" id="IPR019079">
    <property type="entry name" value="Capsule_synth_CapA"/>
</dbReference>
<dbReference type="RefSeq" id="WP_310277695.1">
    <property type="nucleotide sequence ID" value="NZ_JAVDXW010000001.1"/>
</dbReference>
<dbReference type="InterPro" id="IPR029052">
    <property type="entry name" value="Metallo-depent_PP-like"/>
</dbReference>
<reference evidence="3" key="1">
    <citation type="submission" date="2023-07" db="EMBL/GenBank/DDBJ databases">
        <title>Sequencing the genomes of 1000 actinobacteria strains.</title>
        <authorList>
            <person name="Klenk H.-P."/>
        </authorList>
    </citation>
    <scope>NUCLEOTIDE SEQUENCE</scope>
    <source>
        <strain evidence="3">DSM 45977</strain>
    </source>
</reference>
<dbReference type="Pfam" id="PF09587">
    <property type="entry name" value="PGA_cap"/>
    <property type="match status" value="1"/>
</dbReference>
<dbReference type="InterPro" id="IPR052169">
    <property type="entry name" value="CW_Biosynth-Accessory"/>
</dbReference>
<evidence type="ECO:0000259" key="2">
    <source>
        <dbReference type="SMART" id="SM00854"/>
    </source>
</evidence>
<dbReference type="Proteomes" id="UP001180845">
    <property type="component" value="Unassembled WGS sequence"/>
</dbReference>
<comment type="caution">
    <text evidence="3">The sequence shown here is derived from an EMBL/GenBank/DDBJ whole genome shotgun (WGS) entry which is preliminary data.</text>
</comment>
<dbReference type="SMART" id="SM00854">
    <property type="entry name" value="PGA_cap"/>
    <property type="match status" value="1"/>
</dbReference>
<evidence type="ECO:0000256" key="1">
    <source>
        <dbReference type="ARBA" id="ARBA00005662"/>
    </source>
</evidence>
<dbReference type="PANTHER" id="PTHR33393">
    <property type="entry name" value="POLYGLUTAMINE SYNTHESIS ACCESSORY PROTEIN RV0574C-RELATED"/>
    <property type="match status" value="1"/>
</dbReference>
<comment type="similarity">
    <text evidence="1">Belongs to the CapA family.</text>
</comment>
<organism evidence="3 4">
    <name type="scientific">Haloactinomyces albus</name>
    <dbReference type="NCBI Taxonomy" id="1352928"/>
    <lineage>
        <taxon>Bacteria</taxon>
        <taxon>Bacillati</taxon>
        <taxon>Actinomycetota</taxon>
        <taxon>Actinomycetes</taxon>
        <taxon>Actinopolysporales</taxon>
        <taxon>Actinopolysporaceae</taxon>
        <taxon>Haloactinomyces</taxon>
    </lineage>
</organism>
<keyword evidence="4" id="KW-1185">Reference proteome</keyword>
<dbReference type="Gene3D" id="3.60.21.10">
    <property type="match status" value="1"/>
</dbReference>
<feature type="domain" description="Capsule synthesis protein CapA" evidence="2">
    <location>
        <begin position="9"/>
        <end position="289"/>
    </location>
</feature>
<sequence length="374" mass="40508">MSVSEALVTVLLCGDVMPGRGVDQILPRPGDPQLREPHISDARYYVRAAEEVSAPIARPVDFSWPWGDALGIIDGFAPAARVLNLESSVTRCDDFAPNKAVHYRVSPANLACVAAGRPDLCVLANNHVLDFGIRGLADTLDALSDAGLRYAGAGRDTAQASQPAVIPIGGGRLVVLACGATSSGIPPDWAATGHRAGVNVLPDLSEATAEGIIDRLRDVRRPGDIVIVSVHWGSNWGYHVPQDQVRFARRLIDGGVSVVHGHSSHHPRPIEVYRDRLILYGCGDLIDDYEGIAGEERYRDDLRLLYFPEVEPDSGRLVRLRSAVTQARRMRLHPASTADIRWMCSVLCRRGHSPGARVELDRDGTLLVEPEGPG</sequence>
<accession>A0AAE3ZIG0</accession>
<evidence type="ECO:0000313" key="4">
    <source>
        <dbReference type="Proteomes" id="UP001180845"/>
    </source>
</evidence>